<organism evidence="1">
    <name type="scientific">Sipha flava</name>
    <name type="common">yellow sugarcane aphid</name>
    <dbReference type="NCBI Taxonomy" id="143950"/>
    <lineage>
        <taxon>Eukaryota</taxon>
        <taxon>Metazoa</taxon>
        <taxon>Ecdysozoa</taxon>
        <taxon>Arthropoda</taxon>
        <taxon>Hexapoda</taxon>
        <taxon>Insecta</taxon>
        <taxon>Pterygota</taxon>
        <taxon>Neoptera</taxon>
        <taxon>Paraneoptera</taxon>
        <taxon>Hemiptera</taxon>
        <taxon>Sternorrhyncha</taxon>
        <taxon>Aphidomorpha</taxon>
        <taxon>Aphidoidea</taxon>
        <taxon>Aphididae</taxon>
        <taxon>Sipha</taxon>
    </lineage>
</organism>
<gene>
    <name evidence="1" type="ORF">g.33917</name>
</gene>
<accession>A0A2S2QAH9</accession>
<protein>
    <submittedName>
        <fullName evidence="1">Uncharacterized protein</fullName>
    </submittedName>
</protein>
<proteinExistence type="predicted"/>
<name>A0A2S2QAH9_9HEMI</name>
<evidence type="ECO:0000313" key="1">
    <source>
        <dbReference type="EMBL" id="MBY74735.1"/>
    </source>
</evidence>
<dbReference type="EMBL" id="GGMS01005532">
    <property type="protein sequence ID" value="MBY74735.1"/>
    <property type="molecule type" value="Transcribed_RNA"/>
</dbReference>
<reference evidence="1" key="1">
    <citation type="submission" date="2018-04" db="EMBL/GenBank/DDBJ databases">
        <title>Transcriptome assembly of Sipha flava.</title>
        <authorList>
            <person name="Scully E.D."/>
            <person name="Geib S.M."/>
            <person name="Palmer N.A."/>
            <person name="Koch K."/>
            <person name="Bradshaw J."/>
            <person name="Heng-Moss T."/>
            <person name="Sarath G."/>
        </authorList>
    </citation>
    <scope>NUCLEOTIDE SEQUENCE</scope>
</reference>
<dbReference type="AlphaFoldDB" id="A0A2S2QAH9"/>
<sequence>MVRCFECQWYVYKGCAIRTAARGKDRLLSTNRDPAIRSVQAFTENTEPATVVNTAVTRSSATDVDDRDLATAIPADDGVVDAAAAQCSVVEVDATTDVNDENLVIVILSVDEAVPVIPIAIVDDDIFWTQASVTTDYDDVKQPEVTAVAPSEIEIGFGRDR</sequence>